<reference evidence="2" key="1">
    <citation type="submission" date="2012-12" db="EMBL/GenBank/DDBJ databases">
        <title>Genome Sequence of Photobacterium leiognathi lrivu.4.1.</title>
        <authorList>
            <person name="Urbanczyk H."/>
            <person name="Ogura Y."/>
            <person name="Hayashi T."/>
            <person name="Dunlap P.V."/>
        </authorList>
    </citation>
    <scope>NUCLEOTIDE SEQUENCE [LARGE SCALE GENOMIC DNA]</scope>
    <source>
        <strain evidence="2">lrivu.4.1</strain>
    </source>
</reference>
<evidence type="ECO:0000313" key="2">
    <source>
        <dbReference type="Proteomes" id="UP000030675"/>
    </source>
</evidence>
<proteinExistence type="predicted"/>
<dbReference type="EMBL" id="DF196819">
    <property type="protein sequence ID" value="GAD29818.1"/>
    <property type="molecule type" value="Genomic_DNA"/>
</dbReference>
<dbReference type="Proteomes" id="UP000030675">
    <property type="component" value="Unassembled WGS sequence"/>
</dbReference>
<sequence length="77" mass="8592">MTQKIENPIGNPTLLGIFDTPTIQENIMTNEFMEKLRELNSLAKEMVAQTKANEVEAMALIEDTIKTLTGESTPPKQ</sequence>
<organism evidence="1 2">
    <name type="scientific">Photobacterium leiognathi lrivu.4.1</name>
    <dbReference type="NCBI Taxonomy" id="1248232"/>
    <lineage>
        <taxon>Bacteria</taxon>
        <taxon>Pseudomonadati</taxon>
        <taxon>Pseudomonadota</taxon>
        <taxon>Gammaproteobacteria</taxon>
        <taxon>Vibrionales</taxon>
        <taxon>Vibrionaceae</taxon>
        <taxon>Photobacterium</taxon>
    </lineage>
</organism>
<evidence type="ECO:0000313" key="1">
    <source>
        <dbReference type="EMBL" id="GAD29818.1"/>
    </source>
</evidence>
<accession>A0A0U1P5I6</accession>
<gene>
    <name evidence="1" type="ORF">PLEI_1471</name>
</gene>
<dbReference type="HOGENOM" id="CLU_2634971_0_0_6"/>
<protein>
    <submittedName>
        <fullName evidence="1">Uncharacterized protein</fullName>
    </submittedName>
</protein>
<name>A0A0U1P5I6_PHOLE</name>
<dbReference type="AlphaFoldDB" id="A0A0U1P5I6"/>